<feature type="region of interest" description="Disordered" evidence="1">
    <location>
        <begin position="192"/>
        <end position="224"/>
    </location>
</feature>
<evidence type="ECO:0000256" key="2">
    <source>
        <dbReference type="SAM" id="SignalP"/>
    </source>
</evidence>
<feature type="chain" id="PRO_5013378518" description="LamG-like jellyroll fold domain-containing protein" evidence="2">
    <location>
        <begin position="22"/>
        <end position="1744"/>
    </location>
</feature>
<feature type="compositionally biased region" description="Acidic residues" evidence="1">
    <location>
        <begin position="1221"/>
        <end position="1234"/>
    </location>
</feature>
<protein>
    <recommendedName>
        <fullName evidence="5">LamG-like jellyroll fold domain-containing protein</fullName>
    </recommendedName>
</protein>
<feature type="compositionally biased region" description="Basic and acidic residues" evidence="1">
    <location>
        <begin position="756"/>
        <end position="766"/>
    </location>
</feature>
<gene>
    <name evidence="3" type="ORF">AWC38_SpisGene9641</name>
</gene>
<reference evidence="4" key="1">
    <citation type="journal article" date="2017" name="bioRxiv">
        <title>Comparative analysis of the genomes of Stylophora pistillata and Acropora digitifera provides evidence for extensive differences between species of corals.</title>
        <authorList>
            <person name="Voolstra C.R."/>
            <person name="Li Y."/>
            <person name="Liew Y.J."/>
            <person name="Baumgarten S."/>
            <person name="Zoccola D."/>
            <person name="Flot J.-F."/>
            <person name="Tambutte S."/>
            <person name="Allemand D."/>
            <person name="Aranda M."/>
        </authorList>
    </citation>
    <scope>NUCLEOTIDE SEQUENCE [LARGE SCALE GENOMIC DNA]</scope>
</reference>
<dbReference type="PANTHER" id="PTHR45869">
    <property type="entry name" value="C-REACTIVE PROTEIN-RELATED"/>
    <property type="match status" value="1"/>
</dbReference>
<feature type="region of interest" description="Disordered" evidence="1">
    <location>
        <begin position="1177"/>
        <end position="1291"/>
    </location>
</feature>
<feature type="compositionally biased region" description="Low complexity" evidence="1">
    <location>
        <begin position="1211"/>
        <end position="1220"/>
    </location>
</feature>
<feature type="region of interest" description="Disordered" evidence="1">
    <location>
        <begin position="1027"/>
        <end position="1051"/>
    </location>
</feature>
<dbReference type="InterPro" id="IPR051005">
    <property type="entry name" value="Pentraxin_domain"/>
</dbReference>
<feature type="compositionally biased region" description="Low complexity" evidence="1">
    <location>
        <begin position="1264"/>
        <end position="1280"/>
    </location>
</feature>
<keyword evidence="2" id="KW-0732">Signal</keyword>
<evidence type="ECO:0008006" key="5">
    <source>
        <dbReference type="Google" id="ProtNLM"/>
    </source>
</evidence>
<dbReference type="EMBL" id="LSMT01000144">
    <property type="protein sequence ID" value="PFX25703.1"/>
    <property type="molecule type" value="Genomic_DNA"/>
</dbReference>
<dbReference type="Pfam" id="PF13385">
    <property type="entry name" value="Laminin_G_3"/>
    <property type="match status" value="2"/>
</dbReference>
<proteinExistence type="predicted"/>
<name>A0A2B4S9J2_STYPI</name>
<feature type="compositionally biased region" description="Basic residues" evidence="1">
    <location>
        <begin position="1179"/>
        <end position="1191"/>
    </location>
</feature>
<feature type="compositionally biased region" description="Polar residues" evidence="1">
    <location>
        <begin position="193"/>
        <end position="203"/>
    </location>
</feature>
<dbReference type="InterPro" id="IPR013320">
    <property type="entry name" value="ConA-like_dom_sf"/>
</dbReference>
<dbReference type="PANTHER" id="PTHR45869:SF8">
    <property type="entry name" value="LAMG-LIKE JELLYROLL FOLD DOMAIN-CONTAINING PROTEIN"/>
    <property type="match status" value="1"/>
</dbReference>
<evidence type="ECO:0000256" key="1">
    <source>
        <dbReference type="SAM" id="MobiDB-lite"/>
    </source>
</evidence>
<feature type="compositionally biased region" description="Polar residues" evidence="1">
    <location>
        <begin position="321"/>
        <end position="356"/>
    </location>
</feature>
<feature type="region of interest" description="Disordered" evidence="1">
    <location>
        <begin position="1098"/>
        <end position="1135"/>
    </location>
</feature>
<comment type="caution">
    <text evidence="3">The sequence shown here is derived from an EMBL/GenBank/DDBJ whole genome shotgun (WGS) entry which is preliminary data.</text>
</comment>
<dbReference type="Gene3D" id="2.60.120.200">
    <property type="match status" value="2"/>
</dbReference>
<accession>A0A2B4S9J2</accession>
<dbReference type="SUPFAM" id="SSF49899">
    <property type="entry name" value="Concanavalin A-like lectins/glucanases"/>
    <property type="match status" value="2"/>
</dbReference>
<feature type="signal peptide" evidence="2">
    <location>
        <begin position="1"/>
        <end position="21"/>
    </location>
</feature>
<dbReference type="OrthoDB" id="5989866at2759"/>
<organism evidence="3 4">
    <name type="scientific">Stylophora pistillata</name>
    <name type="common">Smooth cauliflower coral</name>
    <dbReference type="NCBI Taxonomy" id="50429"/>
    <lineage>
        <taxon>Eukaryota</taxon>
        <taxon>Metazoa</taxon>
        <taxon>Cnidaria</taxon>
        <taxon>Anthozoa</taxon>
        <taxon>Hexacorallia</taxon>
        <taxon>Scleractinia</taxon>
        <taxon>Astrocoeniina</taxon>
        <taxon>Pocilloporidae</taxon>
        <taxon>Stylophora</taxon>
    </lineage>
</organism>
<feature type="compositionally biased region" description="Basic and acidic residues" evidence="1">
    <location>
        <begin position="1246"/>
        <end position="1258"/>
    </location>
</feature>
<evidence type="ECO:0000313" key="4">
    <source>
        <dbReference type="Proteomes" id="UP000225706"/>
    </source>
</evidence>
<sequence length="1744" mass="192575">MEGLPWRITLLTLFLTAGVFCRSGNHKREGPDRRQLFSHTSSLPEYTSDIPAPVVLPSGLVPDAGAVPPVEAIAPAPLIAPAPAILPSNAMKEKQKEYEEGNNKRYQFPFLAGNEIPQSQWTGQLPQEPVTQQSSLPFYENQMNQSPEGSFTAQQNQLMSSPAVPIATNEMFDDATNRDQLTSTSLSFLQSQYETHNSPSSANKVDYFEPNESQETPPYLDSKQFADNGPTKEDLKTIQPLLESENDIAKAIIKDSWSQDTALSSPRQAVTEGLATSHQMANVDLNNKPILKENPSKQVNHNNLVSDQLLQAVLGQEKPSKQVNHSDFVSDQDLPATSNKQNPSFSSQATLSSSVKTVDKIPSDDSSILTTNSTKQHGYNLVAPFLKMMSSSMKNNSTKMNLSISDSHKEWFSNATVTKENSTKASSKNDQSTTKAYTAADYLQSLYPELSVFKAPFEIDEKNPSKASSFLQSVQLSTLSPLSSLLSRNRTVHDNSSLTSIKNMVGSNKLSPEMQRKIQKVLQMSLLQSSKSRERSTVKQSSHIRGYLSSAADMLLTRSRKPSGKKAPGYRYLTEAGAKLLPAHIFSPLGSEFKDSLGYTSLQSRTSPSTLVQANGTRPTGGTIAPIEPTQMGIIQPKSNAKVEPTGSLAIKSTQFGLIPSPPKGLAQKDTIGGSKLLIKRPRKTHLLSLTKKKESTFNTTAATKNSDNPTQPGFVPSVTVPTKAVLSEPAIPTKERVLPTETEAKLKKSVFQKDNGVKHGRERNKPKISSIKQRSSLDEMTVIKGHTESLVSPLREKARPESRSYFGSSRFHVLKSLVSDRSSDHSRVRRQVLLPLPLLQGNGNPQQFEQSLFPGQVPDPPFLPTLPQLQQPVPQYLPTQSLPGFLPQFAPAPQAMDQLSLLGQPDARSQFPLQQPLNNQIPQSLFAPQQPFPDSGISFRAPPQPSLQQLSSTLGLTPLQHVLPQRTSQTRSGFALNEPMSSLGQDLSPVTVNVPMAAPQKIPSFLTASQVYRDFEDVNSRSHLSDDIIGSQSDPARNEFNPEDDQLPEEPKYDKFAFENDKKMWGLDNDFSEDEDIDGMGSHGRKERRLHHNSEYSYGIDESHPTSSLRYGSGGRRHYRPRPLNGEHWVDEDTTDRLNGKGIIGHNEGIDEELNDFGAHPADETTENAIKEDSYETHHHKYHHSPKHIRPGTDDEEGNEPSEKTKTTESETGVPVSDTDTVEPDTDSSEDSEQEHQSEANISNDKTERDEELKDGLEESPSEESPGVSPSTTSSVSSPKPTPGPPSSTMKEEIIKKLARSAVMHLNFDSAPVKPADNAVHDQSGNKNDADLSNGAEISNRTMGSCGRVADLKHGEVMYKANHFTRKPTKAASIAMWIKSRKTGLVRWFDVDDGKEDDSGKKMVKVPKNQWIHLAGTFDSKDGIARVYVNGKLISETVGKKNKGLPDDFTATGIGQKFGDKFISFLDDVFMFDRVITPAEVKMLYKKCEFNRMVLHYGFQKANVTTHQVMDQSGLDNNATLEGGAHILNSGCDKCGACLDASNDKMPSVYLDGKNFHHKPNTAISIASWISLNQTKGRHSIFQAVSNKHNDEWHDIYNLEVVNGKLHWRHKTSNGDVAFDVKTDDVAIPEGLWSHVTATYSAESGDAKIYVNGLLKGTYGNPRKPKLSDSWGRILIGGHLPDGRNFGGLLDEIFIYNWELDQSEVRFVLKYCADKPKLVSFTVRVPLFKRQRVQSAPTALRFL</sequence>
<feature type="region of interest" description="Disordered" evidence="1">
    <location>
        <begin position="318"/>
        <end position="369"/>
    </location>
</feature>
<feature type="region of interest" description="Disordered" evidence="1">
    <location>
        <begin position="756"/>
        <end position="778"/>
    </location>
</feature>
<evidence type="ECO:0000313" key="3">
    <source>
        <dbReference type="EMBL" id="PFX25703.1"/>
    </source>
</evidence>
<dbReference type="Proteomes" id="UP000225706">
    <property type="component" value="Unassembled WGS sequence"/>
</dbReference>
<keyword evidence="4" id="KW-1185">Reference proteome</keyword>